<comment type="caution">
    <text evidence="1">The sequence shown here is derived from an EMBL/GenBank/DDBJ whole genome shotgun (WGS) entry which is preliminary data.</text>
</comment>
<organism evidence="1 2">
    <name type="scientific">Phrynocephalus forsythii</name>
    <dbReference type="NCBI Taxonomy" id="171643"/>
    <lineage>
        <taxon>Eukaryota</taxon>
        <taxon>Metazoa</taxon>
        <taxon>Chordata</taxon>
        <taxon>Craniata</taxon>
        <taxon>Vertebrata</taxon>
        <taxon>Euteleostomi</taxon>
        <taxon>Lepidosauria</taxon>
        <taxon>Squamata</taxon>
        <taxon>Bifurcata</taxon>
        <taxon>Unidentata</taxon>
        <taxon>Episquamata</taxon>
        <taxon>Toxicofera</taxon>
        <taxon>Iguania</taxon>
        <taxon>Acrodonta</taxon>
        <taxon>Agamidae</taxon>
        <taxon>Agaminae</taxon>
        <taxon>Phrynocephalus</taxon>
    </lineage>
</organism>
<dbReference type="OrthoDB" id="8065825at2759"/>
<keyword evidence="2" id="KW-1185">Reference proteome</keyword>
<accession>A0A9Q0XN02</accession>
<sequence length="134" mass="15509">MQSSTASGVLPVPRLGESNFLAWTFKMQMYLKCESLWKCVENPRAVDDDKFHELNKKALATIVLSLQDSQLNYIHSISSAKDCWEALRNVHVRQTACSRMLLTRKLYRKRLNEGDSVSEHLSFMRQIFVELEEA</sequence>
<name>A0A9Q0XN02_9SAUR</name>
<proteinExistence type="predicted"/>
<dbReference type="AlphaFoldDB" id="A0A9Q0XN02"/>
<reference evidence="1" key="1">
    <citation type="journal article" date="2023" name="DNA Res.">
        <title>Chromosome-level genome assembly of Phrynocephalus forsythii using third-generation DNA sequencing and Hi-C analysis.</title>
        <authorList>
            <person name="Qi Y."/>
            <person name="Zhao W."/>
            <person name="Zhao Y."/>
            <person name="Niu C."/>
            <person name="Cao S."/>
            <person name="Zhang Y."/>
        </authorList>
    </citation>
    <scope>NUCLEOTIDE SEQUENCE</scope>
    <source>
        <tissue evidence="1">Muscle</tissue>
    </source>
</reference>
<feature type="non-terminal residue" evidence="1">
    <location>
        <position position="134"/>
    </location>
</feature>
<evidence type="ECO:0008006" key="3">
    <source>
        <dbReference type="Google" id="ProtNLM"/>
    </source>
</evidence>
<gene>
    <name evidence="1" type="ORF">JRQ81_019494</name>
</gene>
<evidence type="ECO:0000313" key="2">
    <source>
        <dbReference type="Proteomes" id="UP001142489"/>
    </source>
</evidence>
<evidence type="ECO:0000313" key="1">
    <source>
        <dbReference type="EMBL" id="KAJ7319983.1"/>
    </source>
</evidence>
<dbReference type="Pfam" id="PF14223">
    <property type="entry name" value="Retrotran_gag_2"/>
    <property type="match status" value="1"/>
</dbReference>
<protein>
    <recommendedName>
        <fullName evidence="3">DUF4219 domain-containing protein</fullName>
    </recommendedName>
</protein>
<dbReference type="EMBL" id="JAPFRF010000010">
    <property type="protein sequence ID" value="KAJ7319983.1"/>
    <property type="molecule type" value="Genomic_DNA"/>
</dbReference>
<dbReference type="Proteomes" id="UP001142489">
    <property type="component" value="Unassembled WGS sequence"/>
</dbReference>